<protein>
    <recommendedName>
        <fullName evidence="8">G-protein coupled receptors family 1 profile domain-containing protein</fullName>
    </recommendedName>
</protein>
<feature type="transmembrane region" description="Helical" evidence="7">
    <location>
        <begin position="229"/>
        <end position="249"/>
    </location>
</feature>
<dbReference type="GO" id="GO:0004930">
    <property type="term" value="F:G protein-coupled receptor activity"/>
    <property type="evidence" value="ECO:0007669"/>
    <property type="project" value="InterPro"/>
</dbReference>
<dbReference type="PROSITE" id="PS50262">
    <property type="entry name" value="G_PROTEIN_RECEP_F1_2"/>
    <property type="match status" value="1"/>
</dbReference>
<dbReference type="GO" id="GO:0016020">
    <property type="term" value="C:membrane"/>
    <property type="evidence" value="ECO:0007669"/>
    <property type="project" value="UniProtKB-SubCell"/>
</dbReference>
<evidence type="ECO:0000313" key="10">
    <source>
        <dbReference type="Proteomes" id="UP000318571"/>
    </source>
</evidence>
<sequence>MAIEKPGLTNLEVLLSLVTHHYSNRSQPFWRNMSQWSGDLSDLSSFPMSSSGQSFHTNRTYMEDFLFPFLHFNETTFPDLLDSLEESFHCGNGSATFEQLIRYVDISWWLDGVFQLAIGAFGVFINIMALPILFSRRMKSVFNCLLTILLVMETLFILATCYETFRQNLHFNSKTSNGIFAFIIYPAKNAILYYSIYMATVMARERYMAVRCPVKYHNENSGLNPWRRALFLSLPVVLFSTLFIVPIFFEASLETKVVQLQEHEAAQLHTEFHLGSQFEEENIQANIHHVEMDQNFSMTAMWLESLFPPEPKFTNVTIHELTPSKLRFNQHYVLLYKSLANFVLTMILPFGLLVFYNWRIISVLRRRRRLTNRPLQSQNSRSVQLKAEEARKSYVLFAITFMFIVCHSVRFVLGIHECLSVQEYQEGVRNHCNPSPLWVLILQSVSNLLLTLNSSLCSILYCLTSRDFQNELRTHYAWFKEQVSPSMEEQPPLPPLVDSENNEVIIPMAAFLSKSESRDTTSTNVTTLAGTGHKLPNSRRNGLESGSSEGSSRSSQCSSVDTIAVMAGDQANVIDHELRFNHSTLPICRDLLRLSPAEMGCASGNNGNFSLNHLRDMV</sequence>
<proteinExistence type="inferred from homology"/>
<feature type="transmembrane region" description="Helical" evidence="7">
    <location>
        <begin position="113"/>
        <end position="134"/>
    </location>
</feature>
<keyword evidence="10" id="KW-1185">Reference proteome</keyword>
<feature type="transmembrane region" description="Helical" evidence="7">
    <location>
        <begin position="141"/>
        <end position="159"/>
    </location>
</feature>
<dbReference type="PANTHER" id="PTHR46641">
    <property type="entry name" value="FMRFAMIDE RECEPTOR-RELATED"/>
    <property type="match status" value="1"/>
</dbReference>
<dbReference type="SUPFAM" id="SSF81321">
    <property type="entry name" value="Family A G protein-coupled receptor-like"/>
    <property type="match status" value="1"/>
</dbReference>
<accession>A0A553N6D9</accession>
<dbReference type="Gene3D" id="1.20.1070.10">
    <property type="entry name" value="Rhodopsin 7-helix transmembrane proteins"/>
    <property type="match status" value="1"/>
</dbReference>
<dbReference type="STRING" id="6832.A0A553N6D9"/>
<dbReference type="AlphaFoldDB" id="A0A553N6D9"/>
<evidence type="ECO:0000256" key="3">
    <source>
        <dbReference type="ARBA" id="ARBA00022692"/>
    </source>
</evidence>
<evidence type="ECO:0000313" key="9">
    <source>
        <dbReference type="EMBL" id="TRY60987.1"/>
    </source>
</evidence>
<keyword evidence="4 7" id="KW-1133">Transmembrane helix</keyword>
<dbReference type="InterPro" id="IPR000276">
    <property type="entry name" value="GPCR_Rhodpsn"/>
</dbReference>
<evidence type="ECO:0000256" key="4">
    <source>
        <dbReference type="ARBA" id="ARBA00022989"/>
    </source>
</evidence>
<evidence type="ECO:0000256" key="2">
    <source>
        <dbReference type="ARBA" id="ARBA00010663"/>
    </source>
</evidence>
<comment type="subcellular location">
    <subcellularLocation>
        <location evidence="1">Membrane</location>
    </subcellularLocation>
</comment>
<feature type="transmembrane region" description="Helical" evidence="7">
    <location>
        <begin position="339"/>
        <end position="358"/>
    </location>
</feature>
<comment type="caution">
    <text evidence="9">The sequence shown here is derived from an EMBL/GenBank/DDBJ whole genome shotgun (WGS) entry which is preliminary data.</text>
</comment>
<dbReference type="Proteomes" id="UP000318571">
    <property type="component" value="Chromosome 8"/>
</dbReference>
<evidence type="ECO:0000256" key="7">
    <source>
        <dbReference type="SAM" id="Phobius"/>
    </source>
</evidence>
<evidence type="ECO:0000256" key="1">
    <source>
        <dbReference type="ARBA" id="ARBA00004370"/>
    </source>
</evidence>
<feature type="domain" description="G-protein coupled receptors family 1 profile" evidence="8">
    <location>
        <begin position="125"/>
        <end position="461"/>
    </location>
</feature>
<dbReference type="PANTHER" id="PTHR46641:SF10">
    <property type="entry name" value="G-PROTEIN COUPLED RECEPTORS FAMILY 1 PROFILE DOMAIN-CONTAINING PROTEIN"/>
    <property type="match status" value="1"/>
</dbReference>
<dbReference type="Pfam" id="PF00001">
    <property type="entry name" value="7tm_1"/>
    <property type="match status" value="1"/>
</dbReference>
<feature type="compositionally biased region" description="Polar residues" evidence="6">
    <location>
        <begin position="520"/>
        <end position="529"/>
    </location>
</feature>
<organism evidence="9 10">
    <name type="scientific">Tigriopus californicus</name>
    <name type="common">Marine copepod</name>
    <dbReference type="NCBI Taxonomy" id="6832"/>
    <lineage>
        <taxon>Eukaryota</taxon>
        <taxon>Metazoa</taxon>
        <taxon>Ecdysozoa</taxon>
        <taxon>Arthropoda</taxon>
        <taxon>Crustacea</taxon>
        <taxon>Multicrustacea</taxon>
        <taxon>Hexanauplia</taxon>
        <taxon>Copepoda</taxon>
        <taxon>Harpacticoida</taxon>
        <taxon>Harpacticidae</taxon>
        <taxon>Tigriopus</taxon>
    </lineage>
</organism>
<dbReference type="InterPro" id="IPR017452">
    <property type="entry name" value="GPCR_Rhodpsn_7TM"/>
</dbReference>
<keyword evidence="3 7" id="KW-0812">Transmembrane</keyword>
<feature type="transmembrane region" description="Helical" evidence="7">
    <location>
        <begin position="394"/>
        <end position="416"/>
    </location>
</feature>
<feature type="transmembrane region" description="Helical" evidence="7">
    <location>
        <begin position="179"/>
        <end position="201"/>
    </location>
</feature>
<dbReference type="InterPro" id="IPR052954">
    <property type="entry name" value="GPCR-Ligand_Int"/>
</dbReference>
<evidence type="ECO:0000259" key="8">
    <source>
        <dbReference type="PROSITE" id="PS50262"/>
    </source>
</evidence>
<feature type="compositionally biased region" description="Low complexity" evidence="6">
    <location>
        <begin position="538"/>
        <end position="557"/>
    </location>
</feature>
<comment type="similarity">
    <text evidence="2">Belongs to the G-protein coupled receptor 1 family.</text>
</comment>
<evidence type="ECO:0000256" key="5">
    <source>
        <dbReference type="ARBA" id="ARBA00023136"/>
    </source>
</evidence>
<evidence type="ECO:0000256" key="6">
    <source>
        <dbReference type="SAM" id="MobiDB-lite"/>
    </source>
</evidence>
<name>A0A553N6D9_TIGCA</name>
<feature type="region of interest" description="Disordered" evidence="6">
    <location>
        <begin position="516"/>
        <end position="557"/>
    </location>
</feature>
<dbReference type="EMBL" id="VCGU01000459">
    <property type="protein sequence ID" value="TRY60987.1"/>
    <property type="molecule type" value="Genomic_DNA"/>
</dbReference>
<gene>
    <name evidence="9" type="ORF">TCAL_01464</name>
</gene>
<reference evidence="9 10" key="1">
    <citation type="journal article" date="2018" name="Nat. Ecol. Evol.">
        <title>Genomic signatures of mitonuclear coevolution across populations of Tigriopus californicus.</title>
        <authorList>
            <person name="Barreto F.S."/>
            <person name="Watson E.T."/>
            <person name="Lima T.G."/>
            <person name="Willett C.S."/>
            <person name="Edmands S."/>
            <person name="Li W."/>
            <person name="Burton R.S."/>
        </authorList>
    </citation>
    <scope>NUCLEOTIDE SEQUENCE [LARGE SCALE GENOMIC DNA]</scope>
    <source>
        <strain evidence="9 10">San Diego</strain>
    </source>
</reference>
<keyword evidence="5 7" id="KW-0472">Membrane</keyword>